<dbReference type="RefSeq" id="XP_001227318.1">
    <property type="nucleotide sequence ID" value="XM_001227317.1"/>
</dbReference>
<name>Q2GRL3_CHAGB</name>
<organism evidence="2 3">
    <name type="scientific">Chaetomium globosum (strain ATCC 6205 / CBS 148.51 / DSM 1962 / NBRC 6347 / NRRL 1970)</name>
    <name type="common">Soil fungus</name>
    <dbReference type="NCBI Taxonomy" id="306901"/>
    <lineage>
        <taxon>Eukaryota</taxon>
        <taxon>Fungi</taxon>
        <taxon>Dikarya</taxon>
        <taxon>Ascomycota</taxon>
        <taxon>Pezizomycotina</taxon>
        <taxon>Sordariomycetes</taxon>
        <taxon>Sordariomycetidae</taxon>
        <taxon>Sordariales</taxon>
        <taxon>Chaetomiaceae</taxon>
        <taxon>Chaetomium</taxon>
    </lineage>
</organism>
<dbReference type="GeneID" id="4394962"/>
<dbReference type="Proteomes" id="UP000001056">
    <property type="component" value="Unassembled WGS sequence"/>
</dbReference>
<dbReference type="VEuPathDB" id="FungiDB:CHGG_09391"/>
<keyword evidence="3" id="KW-1185">Reference proteome</keyword>
<reference evidence="3" key="1">
    <citation type="journal article" date="2015" name="Genome Announc.">
        <title>Draft genome sequence of the cellulolytic fungus Chaetomium globosum.</title>
        <authorList>
            <person name="Cuomo C.A."/>
            <person name="Untereiner W.A."/>
            <person name="Ma L.-J."/>
            <person name="Grabherr M."/>
            <person name="Birren B.W."/>
        </authorList>
    </citation>
    <scope>NUCLEOTIDE SEQUENCE [LARGE SCALE GENOMIC DNA]</scope>
    <source>
        <strain evidence="3">ATCC 6205 / CBS 148.51 / DSM 1962 / NBRC 6347 / NRRL 1970</strain>
    </source>
</reference>
<evidence type="ECO:0000256" key="1">
    <source>
        <dbReference type="SAM" id="MobiDB-lite"/>
    </source>
</evidence>
<feature type="region of interest" description="Disordered" evidence="1">
    <location>
        <begin position="78"/>
        <end position="126"/>
    </location>
</feature>
<gene>
    <name evidence="2" type="ORF">CHGG_09391</name>
</gene>
<dbReference type="AlphaFoldDB" id="Q2GRL3"/>
<proteinExistence type="predicted"/>
<accession>Q2GRL3</accession>
<feature type="compositionally biased region" description="Basic residues" evidence="1">
    <location>
        <begin position="90"/>
        <end position="99"/>
    </location>
</feature>
<dbReference type="EMBL" id="CH408034">
    <property type="protein sequence ID" value="EAQ85377.1"/>
    <property type="molecule type" value="Genomic_DNA"/>
</dbReference>
<evidence type="ECO:0000313" key="3">
    <source>
        <dbReference type="Proteomes" id="UP000001056"/>
    </source>
</evidence>
<evidence type="ECO:0000313" key="2">
    <source>
        <dbReference type="EMBL" id="EAQ85377.1"/>
    </source>
</evidence>
<dbReference type="InParanoid" id="Q2GRL3"/>
<dbReference type="HOGENOM" id="CLU_1981405_0_0_1"/>
<protein>
    <submittedName>
        <fullName evidence="2">Uncharacterized protein</fullName>
    </submittedName>
</protein>
<sequence>MSITWTPRRVYVDDSLTTRFTGSSDQLALNWQVLTLKSPFPPTHFENFWVWANVMSPCALSLTFEDLASSSRLALWPPPPAAGLHPTVRSGRRSRRRHPPSACGNPRGPYGDHGQLGSLPTSHKAL</sequence>